<sequence>MKPSYSGNGIGISICVALAALACYIGTGIRPSAPPQEPQAIPAAATAQARGPEADVEPVTGESDHASAASALESELGVKVSQYTTWRVEDFSSAQAGVRSRLIWTRDYPVTADVLGVLYKNPDGLSEAALSDWFKGRDGERSIPRLNVLTSYGNIQISVSSPKESFRYDFQQIAYCEVAFVPKDGSSPKRMRLMAFDTDRGLITFQKNEAMQIIDAMAISEIVSFSIPSNNPDRESTFVFSTRDFDTAPIANF</sequence>
<organism evidence="2 3">
    <name type="scientific">Xanthomonas phage Carpasina</name>
    <dbReference type="NCBI Taxonomy" id="2163636"/>
    <lineage>
        <taxon>Viruses</taxon>
        <taxon>Duplodnaviria</taxon>
        <taxon>Heunggongvirae</taxon>
        <taxon>Uroviricota</taxon>
        <taxon>Caudoviricetes</taxon>
        <taxon>Lindbergviridae</taxon>
        <taxon>Carpasinavirus</taxon>
        <taxon>Carpasinavirus carpasina</taxon>
    </lineage>
</organism>
<dbReference type="Proteomes" id="UP000246901">
    <property type="component" value="Segment"/>
</dbReference>
<dbReference type="KEGG" id="vg:54991516"/>
<proteinExistence type="predicted"/>
<evidence type="ECO:0000313" key="3">
    <source>
        <dbReference type="Proteomes" id="UP000246901"/>
    </source>
</evidence>
<dbReference type="EMBL" id="MH059633">
    <property type="protein sequence ID" value="AWD92428.1"/>
    <property type="molecule type" value="Genomic_DNA"/>
</dbReference>
<feature type="compositionally biased region" description="Low complexity" evidence="1">
    <location>
        <begin position="38"/>
        <end position="51"/>
    </location>
</feature>
<evidence type="ECO:0000313" key="2">
    <source>
        <dbReference type="EMBL" id="AWD92428.1"/>
    </source>
</evidence>
<dbReference type="RefSeq" id="YP_009801009.1">
    <property type="nucleotide sequence ID" value="NC_047962.1"/>
</dbReference>
<protein>
    <submittedName>
        <fullName evidence="2">Uncharacterized protein</fullName>
    </submittedName>
</protein>
<evidence type="ECO:0000256" key="1">
    <source>
        <dbReference type="SAM" id="MobiDB-lite"/>
    </source>
</evidence>
<feature type="region of interest" description="Disordered" evidence="1">
    <location>
        <begin position="34"/>
        <end position="62"/>
    </location>
</feature>
<accession>A0A2S1GSR1</accession>
<name>A0A2S1GSR1_9CAUD</name>
<keyword evidence="3" id="KW-1185">Reference proteome</keyword>
<dbReference type="PROSITE" id="PS51257">
    <property type="entry name" value="PROKAR_LIPOPROTEIN"/>
    <property type="match status" value="1"/>
</dbReference>
<reference evidence="2 3" key="1">
    <citation type="submission" date="2018-03" db="EMBL/GenBank/DDBJ databases">
        <title>Phage therapy in agriculture - a green tech approach to combat plant pathogenic bacteria.</title>
        <authorList>
            <person name="Carstens A.B."/>
            <person name="Djurhuus A.M."/>
            <person name="Hansen L.H."/>
        </authorList>
    </citation>
    <scope>NUCLEOTIDE SEQUENCE [LARGE SCALE GENOMIC DNA]</scope>
</reference>
<dbReference type="GeneID" id="54991516"/>